<dbReference type="Pfam" id="PF08014">
    <property type="entry name" value="MATCAP"/>
    <property type="match status" value="1"/>
</dbReference>
<dbReference type="EMBL" id="AP024545">
    <property type="protein sequence ID" value="BCT92451.1"/>
    <property type="molecule type" value="Genomic_DNA"/>
</dbReference>
<evidence type="ECO:0000313" key="5">
    <source>
        <dbReference type="EMBL" id="BCT92451.1"/>
    </source>
</evidence>
<organism evidence="5 6">
    <name type="scientific">Noviluteimonas caseinilytica</name>
    <dbReference type="NCBI Taxonomy" id="2675101"/>
    <lineage>
        <taxon>Bacteria</taxon>
        <taxon>Pseudomonadati</taxon>
        <taxon>Pseudomonadota</taxon>
        <taxon>Gammaproteobacteria</taxon>
        <taxon>Lysobacterales</taxon>
        <taxon>Lysobacteraceae</taxon>
        <taxon>Noviluteimonas</taxon>
    </lineage>
</organism>
<evidence type="ECO:0000256" key="1">
    <source>
        <dbReference type="ARBA" id="ARBA00001947"/>
    </source>
</evidence>
<sequence length="421" mass="46990">MVELADDILHHAALDARMVRVARSIKLLNMISWAASEQQNFLAGYAKGDYTLPNHQYPKYDFTEARRELAAVEKEADADHPLGHYVCDSARSWAIACELLESLGTPDVMKHSIRLFGRPDEPLPGGGPTTREAAHHFIEIANELDKELLAPSEQVQISATALQLQLQASLDDFFDKREIEVVLDPELIAKAAAGAHRIRLRTGAAFSDYDRHQLIEHEAMVHSLTALNGKEQPQLQSLSLSSPRTTATQEGLATFAEQITGSIDIERMKRISLRIEAVAKAMEGADFVEVFRYFLDAGQPPNESFVSAQRVFRGVPTNGGCAFTKDTVYVRGLIGVHTFFRWALRQRKLRLCRMLFAGKMTLADVQRFEPMFDCGALVPPKYLPHWVSRANGLAGMLAFSLFANRIRLDQVIASEGLFELQ</sequence>
<keyword evidence="3" id="KW-0378">Hydrolase</keyword>
<evidence type="ECO:0000256" key="4">
    <source>
        <dbReference type="ARBA" id="ARBA00023049"/>
    </source>
</evidence>
<dbReference type="Proteomes" id="UP000681317">
    <property type="component" value="Chromosome"/>
</dbReference>
<dbReference type="InterPro" id="IPR012548">
    <property type="entry name" value="MATCAP"/>
</dbReference>
<keyword evidence="4" id="KW-0482">Metalloprotease</keyword>
<gene>
    <name evidence="5" type="ORF">LYSCAS_14750</name>
</gene>
<dbReference type="SMART" id="SM01154">
    <property type="entry name" value="DUF1704"/>
    <property type="match status" value="1"/>
</dbReference>
<evidence type="ECO:0008006" key="7">
    <source>
        <dbReference type="Google" id="ProtNLM"/>
    </source>
</evidence>
<dbReference type="NCBIfam" id="TIGR02421">
    <property type="entry name" value="QEGLA"/>
    <property type="match status" value="1"/>
</dbReference>
<dbReference type="RefSeq" id="WP_213437235.1">
    <property type="nucleotide sequence ID" value="NZ_AP024545.1"/>
</dbReference>
<name>A0ABN6FV66_9GAMM</name>
<evidence type="ECO:0000256" key="2">
    <source>
        <dbReference type="ARBA" id="ARBA00022670"/>
    </source>
</evidence>
<proteinExistence type="predicted"/>
<dbReference type="InterPro" id="IPR012656">
    <property type="entry name" value="CHP02421_QEGLA"/>
</dbReference>
<dbReference type="PANTHER" id="PTHR31817">
    <property type="match status" value="1"/>
</dbReference>
<dbReference type="PANTHER" id="PTHR31817:SF0">
    <property type="entry name" value="CHROMOSOME UNDETERMINED SCAFFOLD_67, WHOLE GENOME SHOTGUN SEQUENCE"/>
    <property type="match status" value="1"/>
</dbReference>
<evidence type="ECO:0000313" key="6">
    <source>
        <dbReference type="Proteomes" id="UP000681317"/>
    </source>
</evidence>
<accession>A0ABN6FV66</accession>
<comment type="cofactor">
    <cofactor evidence="1">
        <name>Zn(2+)</name>
        <dbReference type="ChEBI" id="CHEBI:29105"/>
    </cofactor>
</comment>
<protein>
    <recommendedName>
        <fullName evidence="7">Flavohemoglobin expression-modulating QEGLA motif protein</fullName>
    </recommendedName>
</protein>
<keyword evidence="2" id="KW-0645">Protease</keyword>
<keyword evidence="6" id="KW-1185">Reference proteome</keyword>
<reference evidence="5 6" key="1">
    <citation type="submission" date="2021-03" db="EMBL/GenBank/DDBJ databases">
        <title>Complete Genome Sequences of Two Lysobacter Strains Isolated from Sea Water (Lysobacter caseinilyticus) and Soil (Lysobacter helvus) in South Korea.</title>
        <authorList>
            <person name="Watanabe Y."/>
            <person name="Arakawa K."/>
        </authorList>
    </citation>
    <scope>NUCLEOTIDE SEQUENCE [LARGE SCALE GENOMIC DNA]</scope>
    <source>
        <strain evidence="5 6">KVB24</strain>
    </source>
</reference>
<evidence type="ECO:0000256" key="3">
    <source>
        <dbReference type="ARBA" id="ARBA00022801"/>
    </source>
</evidence>